<dbReference type="InterPro" id="IPR036983">
    <property type="entry name" value="AIM24_sf"/>
</dbReference>
<dbReference type="Pfam" id="PF01987">
    <property type="entry name" value="AIM24"/>
    <property type="match status" value="1"/>
</dbReference>
<dbReference type="PANTHER" id="PTHR38074:SF1">
    <property type="entry name" value="ALTERED INHERITANCE OF MITOCHONDRIA PROTEIN 24, MITOCHONDRIAL"/>
    <property type="match status" value="1"/>
</dbReference>
<dbReference type="RefSeq" id="WP_174768134.1">
    <property type="nucleotide sequence ID" value="NZ_CABWJU010000016.1"/>
</dbReference>
<evidence type="ECO:0008006" key="3">
    <source>
        <dbReference type="Google" id="ProtNLM"/>
    </source>
</evidence>
<evidence type="ECO:0000313" key="2">
    <source>
        <dbReference type="Proteomes" id="UP000494173"/>
    </source>
</evidence>
<dbReference type="AlphaFoldDB" id="A0ABD7VSQ4"/>
<dbReference type="Proteomes" id="UP000494173">
    <property type="component" value="Unassembled WGS sequence"/>
</dbReference>
<dbReference type="InterPro" id="IPR002838">
    <property type="entry name" value="AIM24"/>
</dbReference>
<gene>
    <name evidence="1" type="ORF">BIFLH24_01544</name>
</gene>
<accession>A0ABD7VSQ4</accession>
<dbReference type="SUPFAM" id="SSF51219">
    <property type="entry name" value="TRAP-like"/>
    <property type="match status" value="1"/>
</dbReference>
<proteinExistence type="predicted"/>
<comment type="caution">
    <text evidence="1">The sequence shown here is derived from an EMBL/GenBank/DDBJ whole genome shotgun (WGS) entry which is preliminary data.</text>
</comment>
<dbReference type="InterPro" id="IPR016031">
    <property type="entry name" value="Trp_RNA-bd_attenuator-like_dom"/>
</dbReference>
<dbReference type="PANTHER" id="PTHR38074">
    <property type="entry name" value="ALTERED INHERITANCE OF MITOCHONDRIA PROTEIN 24, MITOCHONDRIAL"/>
    <property type="match status" value="1"/>
</dbReference>
<organism evidence="1 2">
    <name type="scientific">Bifidobacterium breve</name>
    <dbReference type="NCBI Taxonomy" id="1685"/>
    <lineage>
        <taxon>Bacteria</taxon>
        <taxon>Bacillati</taxon>
        <taxon>Actinomycetota</taxon>
        <taxon>Actinomycetes</taxon>
        <taxon>Bifidobacteriales</taxon>
        <taxon>Bifidobacteriaceae</taxon>
        <taxon>Bifidobacterium</taxon>
    </lineage>
</organism>
<reference evidence="1 2" key="1">
    <citation type="submission" date="2019-10" db="EMBL/GenBank/DDBJ databases">
        <authorList>
            <consortium name="Melissa Lawson"/>
            <person name="O'neill I."/>
        </authorList>
    </citation>
    <scope>NUCLEOTIDE SEQUENCE [LARGE SCALE GENOMIC DNA]</scope>
    <source>
        <strain evidence="1">LH_24</strain>
    </source>
</reference>
<sequence length="274" mass="29437">MRIYNFDGDNANDDLNLLARLGNFSVYEWKRDLSVGYLDATASYFASQMGVCRRQLIIDLDGRESAVVQAGAMQWTMGHIEATTGLKGVGDLFGKMMRGAVTNESAIKPEYRGVGKIVLEPTYAHILLKQPSDFGPNGMTINDGLFYASSGSIQQKAERVKSVSGVVAGNEGWWNLGLNGVGVVALESPVPESELVTIDLDNEELKVDGNFAIAWTTGLSFTVERSTKSLIGAAVSGEGLVNVYRGTGRVLLSPVARGVQTFQQLNAGSGEPKH</sequence>
<name>A0ABD7VSQ4_BIFBR</name>
<dbReference type="Gene3D" id="3.60.160.10">
    <property type="entry name" value="Mitochondrial biogenesis AIM24"/>
    <property type="match status" value="1"/>
</dbReference>
<dbReference type="EMBL" id="CABWKB010000016">
    <property type="protein sequence ID" value="VWQ22889.1"/>
    <property type="molecule type" value="Genomic_DNA"/>
</dbReference>
<protein>
    <recommendedName>
        <fullName evidence="3">AIM24 family protein</fullName>
    </recommendedName>
</protein>
<evidence type="ECO:0000313" key="1">
    <source>
        <dbReference type="EMBL" id="VWQ22889.1"/>
    </source>
</evidence>